<sequence length="115" mass="13396">MGSLLLYSSYSNSFPSPLIIYVYVLLFSLISTPATFVFFYFHNQKFQFKMCGILAVLGCSDDTQAKRFRVLELSRRQLPFLYINLICFISFYRDREKIHYFCGWACVCASDSKSS</sequence>
<dbReference type="EnsemblPlants" id="novel_model_5678_5bd9a17a.10.5bd9b13b">
    <property type="protein sequence ID" value="cds.novel_model_5678_5bd9a17a.10.5bd9b13b"/>
    <property type="gene ID" value="novel_gene_2914_5bd9a17a"/>
</dbReference>
<evidence type="ECO:0000313" key="2">
    <source>
        <dbReference type="EnsemblPlants" id="cds.novel_model_5678_5bd9a17a.10.5bd9b13b"/>
    </source>
</evidence>
<keyword evidence="1" id="KW-0472">Membrane</keyword>
<dbReference type="Gramene" id="novel_model_5678_5bd9a17a.10.5bd9b13b">
    <property type="protein sequence ID" value="cds.novel_model_5678_5bd9a17a.10.5bd9b13b"/>
    <property type="gene ID" value="novel_gene_2914_5bd9a17a"/>
</dbReference>
<accession>A0A803R6J3</accession>
<feature type="transmembrane region" description="Helical" evidence="1">
    <location>
        <begin position="20"/>
        <end position="41"/>
    </location>
</feature>
<reference evidence="2" key="2">
    <citation type="submission" date="2021-03" db="UniProtKB">
        <authorList>
            <consortium name="EnsemblPlants"/>
        </authorList>
    </citation>
    <scope>IDENTIFICATION</scope>
</reference>
<keyword evidence="1" id="KW-0812">Transmembrane</keyword>
<dbReference type="Proteomes" id="UP000596661">
    <property type="component" value="Chromosome 6"/>
</dbReference>
<gene>
    <name evidence="2" type="primary">LOC115719630</name>
</gene>
<reference evidence="2" key="1">
    <citation type="submission" date="2018-11" db="EMBL/GenBank/DDBJ databases">
        <authorList>
            <person name="Grassa J C."/>
        </authorList>
    </citation>
    <scope>NUCLEOTIDE SEQUENCE [LARGE SCALE GENOMIC DNA]</scope>
</reference>
<keyword evidence="1" id="KW-1133">Transmembrane helix</keyword>
<proteinExistence type="predicted"/>
<keyword evidence="3" id="KW-1185">Reference proteome</keyword>
<name>A0A803R6J3_CANSA</name>
<organism evidence="2 3">
    <name type="scientific">Cannabis sativa</name>
    <name type="common">Hemp</name>
    <name type="synonym">Marijuana</name>
    <dbReference type="NCBI Taxonomy" id="3483"/>
    <lineage>
        <taxon>Eukaryota</taxon>
        <taxon>Viridiplantae</taxon>
        <taxon>Streptophyta</taxon>
        <taxon>Embryophyta</taxon>
        <taxon>Tracheophyta</taxon>
        <taxon>Spermatophyta</taxon>
        <taxon>Magnoliopsida</taxon>
        <taxon>eudicotyledons</taxon>
        <taxon>Gunneridae</taxon>
        <taxon>Pentapetalae</taxon>
        <taxon>rosids</taxon>
        <taxon>fabids</taxon>
        <taxon>Rosales</taxon>
        <taxon>Cannabaceae</taxon>
        <taxon>Cannabis</taxon>
    </lineage>
</organism>
<evidence type="ECO:0000313" key="3">
    <source>
        <dbReference type="Proteomes" id="UP000596661"/>
    </source>
</evidence>
<dbReference type="EMBL" id="UZAU01000612">
    <property type="status" value="NOT_ANNOTATED_CDS"/>
    <property type="molecule type" value="Genomic_DNA"/>
</dbReference>
<evidence type="ECO:0000256" key="1">
    <source>
        <dbReference type="SAM" id="Phobius"/>
    </source>
</evidence>
<protein>
    <submittedName>
        <fullName evidence="2">Uncharacterized protein</fullName>
    </submittedName>
</protein>
<dbReference type="AlphaFoldDB" id="A0A803R6J3"/>